<evidence type="ECO:0000313" key="3">
    <source>
        <dbReference type="Proteomes" id="UP001218188"/>
    </source>
</evidence>
<feature type="compositionally biased region" description="Low complexity" evidence="1">
    <location>
        <begin position="161"/>
        <end position="180"/>
    </location>
</feature>
<sequence length="273" mass="29010">MKCDKQHCPPFAFSGRVIRQKPIWPEQPWRAGRAWLRGSPPGSEAPPPSQPRFPPNGHPPPQQGSFGYPPNPTPAAGTSHQNKRKPTGPIPQIPLRRPHVVVPVIPSHKRPQGGQSRPRPPTDNPAGPSQDGQSRPRPPTENPAGPSQGGQSRPRPPTENPAGPSQGGQSPPSHPQSGGSLRRGVSPALPPAIRRVLRRGVSPRPPTGNPAGSFAGGAVPPSHRQSGGSFAGGKKKKKAHRWAIPKKDVPEEGKGVQGWTRVRVQAQNHQPGP</sequence>
<gene>
    <name evidence="2" type="ORF">C8F04DRAFT_1202467</name>
</gene>
<reference evidence="2" key="1">
    <citation type="submission" date="2023-03" db="EMBL/GenBank/DDBJ databases">
        <title>Massive genome expansion in bonnet fungi (Mycena s.s.) driven by repeated elements and novel gene families across ecological guilds.</title>
        <authorList>
            <consortium name="Lawrence Berkeley National Laboratory"/>
            <person name="Harder C.B."/>
            <person name="Miyauchi S."/>
            <person name="Viragh M."/>
            <person name="Kuo A."/>
            <person name="Thoen E."/>
            <person name="Andreopoulos B."/>
            <person name="Lu D."/>
            <person name="Skrede I."/>
            <person name="Drula E."/>
            <person name="Henrissat B."/>
            <person name="Morin E."/>
            <person name="Kohler A."/>
            <person name="Barry K."/>
            <person name="LaButti K."/>
            <person name="Morin E."/>
            <person name="Salamov A."/>
            <person name="Lipzen A."/>
            <person name="Mereny Z."/>
            <person name="Hegedus B."/>
            <person name="Baldrian P."/>
            <person name="Stursova M."/>
            <person name="Weitz H."/>
            <person name="Taylor A."/>
            <person name="Grigoriev I.V."/>
            <person name="Nagy L.G."/>
            <person name="Martin F."/>
            <person name="Kauserud H."/>
        </authorList>
    </citation>
    <scope>NUCLEOTIDE SEQUENCE</scope>
    <source>
        <strain evidence="2">CBHHK200</strain>
    </source>
</reference>
<name>A0AAD6WL66_9AGAR</name>
<feature type="compositionally biased region" description="Pro residues" evidence="1">
    <location>
        <begin position="43"/>
        <end position="62"/>
    </location>
</feature>
<proteinExistence type="predicted"/>
<feature type="compositionally biased region" description="Basic residues" evidence="1">
    <location>
        <begin position="233"/>
        <end position="244"/>
    </location>
</feature>
<comment type="caution">
    <text evidence="2">The sequence shown here is derived from an EMBL/GenBank/DDBJ whole genome shotgun (WGS) entry which is preliminary data.</text>
</comment>
<dbReference type="Proteomes" id="UP001218188">
    <property type="component" value="Unassembled WGS sequence"/>
</dbReference>
<accession>A0AAD6WL66</accession>
<feature type="compositionally biased region" description="Basic and acidic residues" evidence="1">
    <location>
        <begin position="245"/>
        <end position="254"/>
    </location>
</feature>
<keyword evidence="3" id="KW-1185">Reference proteome</keyword>
<protein>
    <submittedName>
        <fullName evidence="2">Uncharacterized protein</fullName>
    </submittedName>
</protein>
<feature type="region of interest" description="Disordered" evidence="1">
    <location>
        <begin position="19"/>
        <end position="273"/>
    </location>
</feature>
<organism evidence="2 3">
    <name type="scientific">Mycena alexandri</name>
    <dbReference type="NCBI Taxonomy" id="1745969"/>
    <lineage>
        <taxon>Eukaryota</taxon>
        <taxon>Fungi</taxon>
        <taxon>Dikarya</taxon>
        <taxon>Basidiomycota</taxon>
        <taxon>Agaricomycotina</taxon>
        <taxon>Agaricomycetes</taxon>
        <taxon>Agaricomycetidae</taxon>
        <taxon>Agaricales</taxon>
        <taxon>Marasmiineae</taxon>
        <taxon>Mycenaceae</taxon>
        <taxon>Mycena</taxon>
    </lineage>
</organism>
<dbReference type="EMBL" id="JARJCM010000525">
    <property type="protein sequence ID" value="KAJ7016340.1"/>
    <property type="molecule type" value="Genomic_DNA"/>
</dbReference>
<evidence type="ECO:0000256" key="1">
    <source>
        <dbReference type="SAM" id="MobiDB-lite"/>
    </source>
</evidence>
<evidence type="ECO:0000313" key="2">
    <source>
        <dbReference type="EMBL" id="KAJ7016340.1"/>
    </source>
</evidence>
<dbReference type="AlphaFoldDB" id="A0AAD6WL66"/>